<evidence type="ECO:0000259" key="2">
    <source>
        <dbReference type="PROSITE" id="PS51736"/>
    </source>
</evidence>
<feature type="domain" description="Resolvase/invertase-type recombinase catalytic" evidence="2">
    <location>
        <begin position="54"/>
        <end position="206"/>
    </location>
</feature>
<dbReference type="Gene3D" id="3.90.1750.20">
    <property type="entry name" value="Putative Large Serine Recombinase, Chain B, Domain 2"/>
    <property type="match status" value="1"/>
</dbReference>
<accession>A0A7G6U3R9</accession>
<dbReference type="InterPro" id="IPR011109">
    <property type="entry name" value="DNA_bind_recombinase_dom"/>
</dbReference>
<organism evidence="4 5">
    <name type="scientific">Tardiphaga robiniae</name>
    <dbReference type="NCBI Taxonomy" id="943830"/>
    <lineage>
        <taxon>Bacteria</taxon>
        <taxon>Pseudomonadati</taxon>
        <taxon>Pseudomonadota</taxon>
        <taxon>Alphaproteobacteria</taxon>
        <taxon>Hyphomicrobiales</taxon>
        <taxon>Nitrobacteraceae</taxon>
        <taxon>Tardiphaga</taxon>
    </lineage>
</organism>
<dbReference type="PANTHER" id="PTHR30461:SF23">
    <property type="entry name" value="DNA RECOMBINASE-RELATED"/>
    <property type="match status" value="1"/>
</dbReference>
<dbReference type="InterPro" id="IPR036162">
    <property type="entry name" value="Resolvase-like_N_sf"/>
</dbReference>
<dbReference type="InterPro" id="IPR050639">
    <property type="entry name" value="SSR_resolvase"/>
</dbReference>
<evidence type="ECO:0000256" key="1">
    <source>
        <dbReference type="SAM" id="MobiDB-lite"/>
    </source>
</evidence>
<dbReference type="SUPFAM" id="SSF53041">
    <property type="entry name" value="Resolvase-like"/>
    <property type="match status" value="1"/>
</dbReference>
<feature type="domain" description="Recombinase" evidence="3">
    <location>
        <begin position="214"/>
        <end position="318"/>
    </location>
</feature>
<dbReference type="PANTHER" id="PTHR30461">
    <property type="entry name" value="DNA-INVERTASE FROM LAMBDOID PROPHAGE"/>
    <property type="match status" value="1"/>
</dbReference>
<dbReference type="PROSITE" id="PS51736">
    <property type="entry name" value="RECOMBINASES_3"/>
    <property type="match status" value="1"/>
</dbReference>
<dbReference type="Gene3D" id="3.40.50.1390">
    <property type="entry name" value="Resolvase, N-terminal catalytic domain"/>
    <property type="match status" value="1"/>
</dbReference>
<name>A0A7G6U3R9_9BRAD</name>
<proteinExistence type="predicted"/>
<evidence type="ECO:0000259" key="3">
    <source>
        <dbReference type="PROSITE" id="PS51737"/>
    </source>
</evidence>
<feature type="region of interest" description="Disordered" evidence="1">
    <location>
        <begin position="26"/>
        <end position="48"/>
    </location>
</feature>
<dbReference type="Pfam" id="PF00239">
    <property type="entry name" value="Resolvase"/>
    <property type="match status" value="1"/>
</dbReference>
<protein>
    <submittedName>
        <fullName evidence="4">Recombinase family protein</fullName>
    </submittedName>
</protein>
<dbReference type="PROSITE" id="PS51737">
    <property type="entry name" value="RECOMBINASE_DNA_BIND"/>
    <property type="match status" value="1"/>
</dbReference>
<dbReference type="InterPro" id="IPR025827">
    <property type="entry name" value="Zn_ribbon_recom_dom"/>
</dbReference>
<evidence type="ECO:0000313" key="4">
    <source>
        <dbReference type="EMBL" id="QND73651.1"/>
    </source>
</evidence>
<evidence type="ECO:0000313" key="5">
    <source>
        <dbReference type="Proteomes" id="UP000515291"/>
    </source>
</evidence>
<dbReference type="GO" id="GO:0000150">
    <property type="term" value="F:DNA strand exchange activity"/>
    <property type="evidence" value="ECO:0007669"/>
    <property type="project" value="InterPro"/>
</dbReference>
<dbReference type="KEGG" id="trb:HB776_22440"/>
<dbReference type="Pfam" id="PF13408">
    <property type="entry name" value="Zn_ribbon_recom"/>
    <property type="match status" value="1"/>
</dbReference>
<sequence length="481" mass="54165">MERLGVLRPEESPALIKITCRATSSSREHEAAVTKSNRHSTLPGAARSPARKLRCAVYTRKSSEEGLDMDFNSLEAQREACEAYVVSQRAEGWVLVPDHYDDGGISGGTLERPALKRLLADIEADRLDIVLVYKIDRLSRSMLDFLKLVETFDRRKVTFVSITQSFDTRSSMGRLTLNMLLSFAQFEREVTGERIRDKVAASRKRGMWMGGWTPFGYEARDRKLFIQEAHAEQVRSIFKRFLVLKSATKLARELVAKQATNRYGHLLDKSVLYKILNNRVYIGEAVHKGTSYPGEHEAIIDRKLWDQVHAIIEASPRTRAAGARAQTPAILKGLLFGPDGAAMSPTHTRKSGKLYRYYISQSVMKRGTDACPVRQVPAAEIERVIIEQIRSLLLSPEIIVATWRAAQRADEEVSENDVRDALVEFELLWAELFPAEQARIIELLVERVDLSTTGIDLHLRIEGLTSLCNDLRGTKAQSEAA</sequence>
<dbReference type="Proteomes" id="UP000515291">
    <property type="component" value="Chromosome"/>
</dbReference>
<reference evidence="5" key="1">
    <citation type="journal article" date="2020" name="Mol. Plant Microbe">
        <title>Rhizobial microsymbionts of the narrowly endemic Oxytropis species growing in Kamchatka are characterized by significant genetic diversity and possess a set of genes that are associated with T3SS and T6SS secretion systems and can affect the development of symbiosis.</title>
        <authorList>
            <person name="Safronova V."/>
            <person name="Guro P."/>
            <person name="Sazanova A."/>
            <person name="Kuznetsova I."/>
            <person name="Belimov A."/>
            <person name="Yakubov V."/>
            <person name="Chirak E."/>
            <person name="Afonin A."/>
            <person name="Gogolev Y."/>
            <person name="Andronov E."/>
            <person name="Tikhonovich I."/>
        </authorList>
    </citation>
    <scope>NUCLEOTIDE SEQUENCE [LARGE SCALE GENOMIC DNA]</scope>
    <source>
        <strain evidence="5">581</strain>
    </source>
</reference>
<dbReference type="Pfam" id="PF07508">
    <property type="entry name" value="Recombinase"/>
    <property type="match status" value="1"/>
</dbReference>
<gene>
    <name evidence="4" type="ORF">HB776_22440</name>
</gene>
<dbReference type="GO" id="GO:0003677">
    <property type="term" value="F:DNA binding"/>
    <property type="evidence" value="ECO:0007669"/>
    <property type="project" value="InterPro"/>
</dbReference>
<dbReference type="AlphaFoldDB" id="A0A7G6U3R9"/>
<dbReference type="EMBL" id="CP050292">
    <property type="protein sequence ID" value="QND73651.1"/>
    <property type="molecule type" value="Genomic_DNA"/>
</dbReference>
<dbReference type="InterPro" id="IPR006119">
    <property type="entry name" value="Resolv_N"/>
</dbReference>
<dbReference type="SMART" id="SM00857">
    <property type="entry name" value="Resolvase"/>
    <property type="match status" value="1"/>
</dbReference>
<dbReference type="CDD" id="cd03768">
    <property type="entry name" value="SR_ResInv"/>
    <property type="match status" value="1"/>
</dbReference>
<dbReference type="InterPro" id="IPR038109">
    <property type="entry name" value="DNA_bind_recomb_sf"/>
</dbReference>